<comment type="caution">
    <text evidence="1">The sequence shown here is derived from an EMBL/GenBank/DDBJ whole genome shotgun (WGS) entry which is preliminary data.</text>
</comment>
<protein>
    <submittedName>
        <fullName evidence="1">Addiction module toxin RelE</fullName>
    </submittedName>
</protein>
<dbReference type="OrthoDB" id="9799912at2"/>
<sequence length="99" mass="11599">MRIISRKTLVDFWEQPSFKGAEQPLKAWYDEAKHAIWKTPQDIKDKYGSASFLGNNRVVFNIHGNRYRLVVAVKYEFSIIYIRFVGTHSEYDKIDAATI</sequence>
<evidence type="ECO:0000313" key="2">
    <source>
        <dbReference type="Proteomes" id="UP000287198"/>
    </source>
</evidence>
<reference evidence="2" key="1">
    <citation type="journal article" date="2018" name="Front. Microbiol.">
        <title>Genome-Based Analysis Reveals the Taxonomy and Diversity of the Family Idiomarinaceae.</title>
        <authorList>
            <person name="Liu Y."/>
            <person name="Lai Q."/>
            <person name="Shao Z."/>
        </authorList>
    </citation>
    <scope>NUCLEOTIDE SEQUENCE [LARGE SCALE GENOMIC DNA]</scope>
    <source>
        <strain evidence="2">BH195</strain>
    </source>
</reference>
<dbReference type="Pfam" id="PF09907">
    <property type="entry name" value="HigB_toxin"/>
    <property type="match status" value="1"/>
</dbReference>
<dbReference type="AlphaFoldDB" id="A0A432XZ16"/>
<accession>A0A432XZ16</accession>
<dbReference type="GO" id="GO:0003723">
    <property type="term" value="F:RNA binding"/>
    <property type="evidence" value="ECO:0007669"/>
    <property type="project" value="InterPro"/>
</dbReference>
<dbReference type="Proteomes" id="UP000287198">
    <property type="component" value="Unassembled WGS sequence"/>
</dbReference>
<dbReference type="GO" id="GO:0110001">
    <property type="term" value="C:toxin-antitoxin complex"/>
    <property type="evidence" value="ECO:0007669"/>
    <property type="project" value="InterPro"/>
</dbReference>
<dbReference type="GO" id="GO:0004519">
    <property type="term" value="F:endonuclease activity"/>
    <property type="evidence" value="ECO:0007669"/>
    <property type="project" value="InterPro"/>
</dbReference>
<gene>
    <name evidence="1" type="ORF">CWI69_00115</name>
</gene>
<organism evidence="1 2">
    <name type="scientific">Pseudidiomarina halophila</name>
    <dbReference type="NCBI Taxonomy" id="1449799"/>
    <lineage>
        <taxon>Bacteria</taxon>
        <taxon>Pseudomonadati</taxon>
        <taxon>Pseudomonadota</taxon>
        <taxon>Gammaproteobacteria</taxon>
        <taxon>Alteromonadales</taxon>
        <taxon>Idiomarinaceae</taxon>
        <taxon>Pseudidiomarina</taxon>
    </lineage>
</organism>
<name>A0A432XZ16_9GAMM</name>
<proteinExistence type="predicted"/>
<evidence type="ECO:0000313" key="1">
    <source>
        <dbReference type="EMBL" id="RUO53883.1"/>
    </source>
</evidence>
<keyword evidence="2" id="KW-1185">Reference proteome</keyword>
<dbReference type="RefSeq" id="WP_126760804.1">
    <property type="nucleotide sequence ID" value="NZ_JBHLTZ010000004.1"/>
</dbReference>
<dbReference type="InterPro" id="IPR018669">
    <property type="entry name" value="Toxin_HigB"/>
</dbReference>
<dbReference type="EMBL" id="PIPW01000001">
    <property type="protein sequence ID" value="RUO53883.1"/>
    <property type="molecule type" value="Genomic_DNA"/>
</dbReference>